<evidence type="ECO:0000313" key="3">
    <source>
        <dbReference type="Proteomes" id="UP001497512"/>
    </source>
</evidence>
<sequence length="236" mass="26040">MAISIPISQHVILLQGALPKQNMATNKLSSGRLRAAMWSCSASSSDSEDPEHSSSTMPPKLEPFSQSRISRLTPEPSLLRKAEAAISDRCMALEGDKAYECWEALFKFEDIKEAYEAECEAFSASSSDHEAACQHLDRFENLVRQSDGVSGLIDNVRMVARSEKSQPPIKEMPSSVEPPIITNRPVFPEDGGIPMSAEEQLMDESGLLPESPLTRMLRHEGRSAAWFTHPPDHSSD</sequence>
<evidence type="ECO:0000256" key="1">
    <source>
        <dbReference type="SAM" id="MobiDB-lite"/>
    </source>
</evidence>
<organism evidence="2 3">
    <name type="scientific">Sphagnum troendelagicum</name>
    <dbReference type="NCBI Taxonomy" id="128251"/>
    <lineage>
        <taxon>Eukaryota</taxon>
        <taxon>Viridiplantae</taxon>
        <taxon>Streptophyta</taxon>
        <taxon>Embryophyta</taxon>
        <taxon>Bryophyta</taxon>
        <taxon>Sphagnophytina</taxon>
        <taxon>Sphagnopsida</taxon>
        <taxon>Sphagnales</taxon>
        <taxon>Sphagnaceae</taxon>
        <taxon>Sphagnum</taxon>
    </lineage>
</organism>
<dbReference type="PANTHER" id="PTHR36345:SF1">
    <property type="entry name" value="CCG-BINDING PROTEIN 1"/>
    <property type="match status" value="1"/>
</dbReference>
<feature type="region of interest" description="Disordered" evidence="1">
    <location>
        <begin position="162"/>
        <end position="182"/>
    </location>
</feature>
<protein>
    <submittedName>
        <fullName evidence="2">Uncharacterized protein</fullName>
    </submittedName>
</protein>
<accession>A0ABP0TI38</accession>
<name>A0ABP0TI38_9BRYO</name>
<evidence type="ECO:0000313" key="2">
    <source>
        <dbReference type="EMBL" id="CAK9197091.1"/>
    </source>
</evidence>
<dbReference type="InterPro" id="IPR037502">
    <property type="entry name" value="CBP1"/>
</dbReference>
<proteinExistence type="predicted"/>
<feature type="region of interest" description="Disordered" evidence="1">
    <location>
        <begin position="42"/>
        <end position="68"/>
    </location>
</feature>
<reference evidence="2" key="1">
    <citation type="submission" date="2024-02" db="EMBL/GenBank/DDBJ databases">
        <authorList>
            <consortium name="ELIXIR-Norway"/>
            <consortium name="Elixir Norway"/>
        </authorList>
    </citation>
    <scope>NUCLEOTIDE SEQUENCE</scope>
</reference>
<gene>
    <name evidence="2" type="ORF">CSSPTR1EN2_LOCUS3801</name>
</gene>
<keyword evidence="3" id="KW-1185">Reference proteome</keyword>
<dbReference type="PANTHER" id="PTHR36345">
    <property type="entry name" value="CCG-BINDING PROTEIN 1"/>
    <property type="match status" value="1"/>
</dbReference>
<dbReference type="EMBL" id="OZ019903">
    <property type="protein sequence ID" value="CAK9197091.1"/>
    <property type="molecule type" value="Genomic_DNA"/>
</dbReference>
<dbReference type="Proteomes" id="UP001497512">
    <property type="component" value="Chromosome 11"/>
</dbReference>